<keyword evidence="2" id="KW-0808">Transferase</keyword>
<name>A0A4S4D462_CAMSN</name>
<dbReference type="GO" id="GO:0080044">
    <property type="term" value="F:quercetin 7-O-glucosyltransferase activity"/>
    <property type="evidence" value="ECO:0007669"/>
    <property type="project" value="TreeGrafter"/>
</dbReference>
<evidence type="ECO:0000313" key="4">
    <source>
        <dbReference type="Proteomes" id="UP000306102"/>
    </source>
</evidence>
<gene>
    <name evidence="3" type="ORF">TEA_001921</name>
</gene>
<sequence>MVHKHILLVPSPSQGAINPALQLANQLIRMGVKVTIVTCISAHRCMAKTSMTPEGLTFVFFSDGYDDGFKFGHIDYEHFVGIWDPAQDLIEIIASRKTHPHTRRHNILRGSAQCLRPRESNRLSLYQ</sequence>
<dbReference type="SUPFAM" id="SSF53756">
    <property type="entry name" value="UDP-Glycosyltransferase/glycogen phosphorylase"/>
    <property type="match status" value="1"/>
</dbReference>
<evidence type="ECO:0000256" key="1">
    <source>
        <dbReference type="ARBA" id="ARBA00009995"/>
    </source>
</evidence>
<dbReference type="AlphaFoldDB" id="A0A4S4D462"/>
<dbReference type="EMBL" id="SDRB02012646">
    <property type="protein sequence ID" value="THF97110.1"/>
    <property type="molecule type" value="Genomic_DNA"/>
</dbReference>
<dbReference type="PANTHER" id="PTHR11926:SF870">
    <property type="entry name" value="UDP-GLYCOSYLTRANSFERASE 75B1"/>
    <property type="match status" value="1"/>
</dbReference>
<dbReference type="Gene3D" id="3.40.50.2000">
    <property type="entry name" value="Glycogen Phosphorylase B"/>
    <property type="match status" value="1"/>
</dbReference>
<dbReference type="GO" id="GO:0080043">
    <property type="term" value="F:quercetin 3-O-glucosyltransferase activity"/>
    <property type="evidence" value="ECO:0007669"/>
    <property type="project" value="TreeGrafter"/>
</dbReference>
<keyword evidence="4" id="KW-1185">Reference proteome</keyword>
<accession>A0A4S4D462</accession>
<organism evidence="3 4">
    <name type="scientific">Camellia sinensis var. sinensis</name>
    <name type="common">China tea</name>
    <dbReference type="NCBI Taxonomy" id="542762"/>
    <lineage>
        <taxon>Eukaryota</taxon>
        <taxon>Viridiplantae</taxon>
        <taxon>Streptophyta</taxon>
        <taxon>Embryophyta</taxon>
        <taxon>Tracheophyta</taxon>
        <taxon>Spermatophyta</taxon>
        <taxon>Magnoliopsida</taxon>
        <taxon>eudicotyledons</taxon>
        <taxon>Gunneridae</taxon>
        <taxon>Pentapetalae</taxon>
        <taxon>asterids</taxon>
        <taxon>Ericales</taxon>
        <taxon>Theaceae</taxon>
        <taxon>Camellia</taxon>
    </lineage>
</organism>
<comment type="caution">
    <text evidence="3">The sequence shown here is derived from an EMBL/GenBank/DDBJ whole genome shotgun (WGS) entry which is preliminary data.</text>
</comment>
<proteinExistence type="inferred from homology"/>
<dbReference type="PANTHER" id="PTHR11926">
    <property type="entry name" value="GLUCOSYL/GLUCURONOSYL TRANSFERASES"/>
    <property type="match status" value="1"/>
</dbReference>
<evidence type="ECO:0000313" key="3">
    <source>
        <dbReference type="EMBL" id="THF97110.1"/>
    </source>
</evidence>
<reference evidence="3 4" key="1">
    <citation type="journal article" date="2018" name="Proc. Natl. Acad. Sci. U.S.A.">
        <title>Draft genome sequence of Camellia sinensis var. sinensis provides insights into the evolution of the tea genome and tea quality.</title>
        <authorList>
            <person name="Wei C."/>
            <person name="Yang H."/>
            <person name="Wang S."/>
            <person name="Zhao J."/>
            <person name="Liu C."/>
            <person name="Gao L."/>
            <person name="Xia E."/>
            <person name="Lu Y."/>
            <person name="Tai Y."/>
            <person name="She G."/>
            <person name="Sun J."/>
            <person name="Cao H."/>
            <person name="Tong W."/>
            <person name="Gao Q."/>
            <person name="Li Y."/>
            <person name="Deng W."/>
            <person name="Jiang X."/>
            <person name="Wang W."/>
            <person name="Chen Q."/>
            <person name="Zhang S."/>
            <person name="Li H."/>
            <person name="Wu J."/>
            <person name="Wang P."/>
            <person name="Li P."/>
            <person name="Shi C."/>
            <person name="Zheng F."/>
            <person name="Jian J."/>
            <person name="Huang B."/>
            <person name="Shan D."/>
            <person name="Shi M."/>
            <person name="Fang C."/>
            <person name="Yue Y."/>
            <person name="Li F."/>
            <person name="Li D."/>
            <person name="Wei S."/>
            <person name="Han B."/>
            <person name="Jiang C."/>
            <person name="Yin Y."/>
            <person name="Xia T."/>
            <person name="Zhang Z."/>
            <person name="Bennetzen J.L."/>
            <person name="Zhao S."/>
            <person name="Wan X."/>
        </authorList>
    </citation>
    <scope>NUCLEOTIDE SEQUENCE [LARGE SCALE GENOMIC DNA]</scope>
    <source>
        <strain evidence="4">cv. Shuchazao</strain>
        <tissue evidence="3">Leaf</tissue>
    </source>
</reference>
<keyword evidence="2" id="KW-0328">Glycosyltransferase</keyword>
<evidence type="ECO:0000256" key="2">
    <source>
        <dbReference type="ARBA" id="ARBA00022676"/>
    </source>
</evidence>
<dbReference type="Proteomes" id="UP000306102">
    <property type="component" value="Unassembled WGS sequence"/>
</dbReference>
<protein>
    <submittedName>
        <fullName evidence="3">Uncharacterized protein</fullName>
    </submittedName>
</protein>
<comment type="similarity">
    <text evidence="1">Belongs to the UDP-glycosyltransferase family.</text>
</comment>